<dbReference type="Proteomes" id="UP000615455">
    <property type="component" value="Unassembled WGS sequence"/>
</dbReference>
<reference evidence="2" key="1">
    <citation type="journal article" date="2019" name="Int. J. Syst. Evol. Microbiol.">
        <title>The Global Catalogue of Microorganisms (GCM) 10K type strain sequencing project: providing services to taxonomists for standard genome sequencing and annotation.</title>
        <authorList>
            <consortium name="The Broad Institute Genomics Platform"/>
            <consortium name="The Broad Institute Genome Sequencing Center for Infectious Disease"/>
            <person name="Wu L."/>
            <person name="Ma J."/>
        </authorList>
    </citation>
    <scope>NUCLEOTIDE SEQUENCE [LARGE SCALE GENOMIC DNA]</scope>
    <source>
        <strain evidence="2">CGMCC 1.15043</strain>
    </source>
</reference>
<sequence length="224" mass="25257">MNSILSKNSLSTSELCYLIALIGGKTLPGIEFDGLAEMSLPEVRKFVDQVIRKLEGKSLIQVNFDGTVKIQEDFHTLLSAIAYADRVITQTVGMHGEEFHFQYFLHDNNIVELVRKEQDVYLLQQIWAAHDLLAIIVERKGLTVESQGEEAGADSCTLISYKIQENEIIDVSELSFIKKDSTLLYAQLEADSDGESHKFRLIPIDYDGMMNKLVHYVMDLGVIV</sequence>
<dbReference type="EMBL" id="BMHE01000047">
    <property type="protein sequence ID" value="GGA04954.1"/>
    <property type="molecule type" value="Genomic_DNA"/>
</dbReference>
<keyword evidence="2" id="KW-1185">Reference proteome</keyword>
<organism evidence="1 2">
    <name type="scientific">Paenibacillus marchantiophytorum</name>
    <dbReference type="NCBI Taxonomy" id="1619310"/>
    <lineage>
        <taxon>Bacteria</taxon>
        <taxon>Bacillati</taxon>
        <taxon>Bacillota</taxon>
        <taxon>Bacilli</taxon>
        <taxon>Bacillales</taxon>
        <taxon>Paenibacillaceae</taxon>
        <taxon>Paenibacillus</taxon>
    </lineage>
</organism>
<name>A0ABQ1FBW6_9BACL</name>
<evidence type="ECO:0000313" key="1">
    <source>
        <dbReference type="EMBL" id="GGA04954.1"/>
    </source>
</evidence>
<gene>
    <name evidence="1" type="ORF">GCM10008018_58570</name>
</gene>
<evidence type="ECO:0000313" key="2">
    <source>
        <dbReference type="Proteomes" id="UP000615455"/>
    </source>
</evidence>
<protein>
    <submittedName>
        <fullName evidence="1">Uncharacterized protein</fullName>
    </submittedName>
</protein>
<accession>A0ABQ1FBW6</accession>
<proteinExistence type="predicted"/>
<comment type="caution">
    <text evidence="1">The sequence shown here is derived from an EMBL/GenBank/DDBJ whole genome shotgun (WGS) entry which is preliminary data.</text>
</comment>
<dbReference type="RefSeq" id="WP_189018606.1">
    <property type="nucleotide sequence ID" value="NZ_BMHE01000047.1"/>
</dbReference>